<feature type="region of interest" description="Disordered" evidence="1">
    <location>
        <begin position="140"/>
        <end position="162"/>
    </location>
</feature>
<reference evidence="2 3" key="1">
    <citation type="submission" date="2024-08" db="EMBL/GenBank/DDBJ databases">
        <authorList>
            <person name="Will J Nash"/>
            <person name="Angela Man"/>
            <person name="Seanna McTaggart"/>
            <person name="Kendall Baker"/>
            <person name="Tom Barker"/>
            <person name="Leah Catchpole"/>
            <person name="Alex Durrant"/>
            <person name="Karim Gharbi"/>
            <person name="Naomi Irish"/>
            <person name="Gemy Kaithakottil"/>
            <person name="Debby Ku"/>
            <person name="Aaliyah Providence"/>
            <person name="Felix Shaw"/>
            <person name="David Swarbreck"/>
            <person name="Chris Watkins"/>
            <person name="Ann M. McCartney"/>
            <person name="Giulio Formenti"/>
            <person name="Alice Mouton"/>
            <person name="Noel Vella"/>
            <person name="Bjorn M von Reumont"/>
            <person name="Adriana Vella"/>
            <person name="Wilfried Haerty"/>
        </authorList>
    </citation>
    <scope>NUCLEOTIDE SEQUENCE [LARGE SCALE GENOMIC DNA]</scope>
</reference>
<organism evidence="2 3">
    <name type="scientific">Xylocopa violacea</name>
    <name type="common">Violet carpenter bee</name>
    <name type="synonym">Apis violacea</name>
    <dbReference type="NCBI Taxonomy" id="135666"/>
    <lineage>
        <taxon>Eukaryota</taxon>
        <taxon>Metazoa</taxon>
        <taxon>Ecdysozoa</taxon>
        <taxon>Arthropoda</taxon>
        <taxon>Hexapoda</taxon>
        <taxon>Insecta</taxon>
        <taxon>Pterygota</taxon>
        <taxon>Neoptera</taxon>
        <taxon>Endopterygota</taxon>
        <taxon>Hymenoptera</taxon>
        <taxon>Apocrita</taxon>
        <taxon>Aculeata</taxon>
        <taxon>Apoidea</taxon>
        <taxon>Anthophila</taxon>
        <taxon>Apidae</taxon>
        <taxon>Xylocopa</taxon>
        <taxon>Xylocopa</taxon>
    </lineage>
</organism>
<comment type="caution">
    <text evidence="2">The sequence shown here is derived from an EMBL/GenBank/DDBJ whole genome shotgun (WGS) entry which is preliminary data.</text>
</comment>
<proteinExistence type="predicted"/>
<feature type="region of interest" description="Disordered" evidence="1">
    <location>
        <begin position="311"/>
        <end position="333"/>
    </location>
</feature>
<feature type="region of interest" description="Disordered" evidence="1">
    <location>
        <begin position="254"/>
        <end position="294"/>
    </location>
</feature>
<keyword evidence="3" id="KW-1185">Reference proteome</keyword>
<gene>
    <name evidence="2" type="ORF">XYLVIOL_LOCUS7355</name>
</gene>
<name>A0ABP1P0C5_XYLVO</name>
<accession>A0ABP1P0C5</accession>
<sequence length="515" mass="58986">MEKSRFNLTRRPSKEFENQWKKVASSNLSTMFCLKGRSNGDAAKFSGLLKQDEFGWWLNDEDDLKTSRSTRSKDCQSLESSESMLSCIDSDDSENYFLAQEFKQDTSDNGEKIELTSLIHEDLDVNLIEQDALRKESELTPFPAEGPKRYGNNLKPAKSHTSHGICYTPERLVRSQEYRILTPSPRYLSISQAKLVPENEDSSKTLNCRRRLNYLIDSKQVDETELKVLLELRSKEIAEPMVGSYHWKNSRRVCRDDDAPRSNENVATCDDTLNARDRDKSNGSQTPDPIGKRSSYERLNVIWEDCGKMGTRSSSLEDTSGIQSNDWSSDTHSDQQNTPLCLCDELATTNYKLNTTQERCPDINEVVSILGVLDTNPEKAAILLEEDRFCDSTSSHDQLTRLALAIETDANVPVDLENPEHLVKHLRSKVQKLQANSKDIYRDISDLRKSFQCDEQKMADISSNTTKLRQDVHELRYLDDLLNLLQGELERISRRNWPFVIGRTDHHSEEMNLIV</sequence>
<evidence type="ECO:0000313" key="3">
    <source>
        <dbReference type="Proteomes" id="UP001642520"/>
    </source>
</evidence>
<protein>
    <submittedName>
        <fullName evidence="2">Uncharacterized protein</fullName>
    </submittedName>
</protein>
<dbReference type="Proteomes" id="UP001642520">
    <property type="component" value="Unassembled WGS sequence"/>
</dbReference>
<dbReference type="EMBL" id="CAXAJV020001294">
    <property type="protein sequence ID" value="CAL7945682.1"/>
    <property type="molecule type" value="Genomic_DNA"/>
</dbReference>
<evidence type="ECO:0000256" key="1">
    <source>
        <dbReference type="SAM" id="MobiDB-lite"/>
    </source>
</evidence>
<evidence type="ECO:0000313" key="2">
    <source>
        <dbReference type="EMBL" id="CAL7945682.1"/>
    </source>
</evidence>